<gene>
    <name evidence="1" type="ORF">DHETER_LOCUS8992</name>
</gene>
<sequence length="144" mass="16691">MFVVSLPCGLINGGPVGIYIQWDYKELRKEKSHTNVKDSYIEKLECKRDDDSNLQISMLKNEEYYTGYFLPLKLGEHNVLEYGSLYLTMKNPKGEQIASTNLRMDLARNIHRIKPFNNDLKAMLPKENQKGSEIVFSDINDENK</sequence>
<name>A0ACA9NAL2_9GLOM</name>
<dbReference type="EMBL" id="CAJVPU010015082">
    <property type="protein sequence ID" value="CAG8644378.1"/>
    <property type="molecule type" value="Genomic_DNA"/>
</dbReference>
<keyword evidence="2" id="KW-1185">Reference proteome</keyword>
<evidence type="ECO:0000313" key="1">
    <source>
        <dbReference type="EMBL" id="CAG8644378.1"/>
    </source>
</evidence>
<accession>A0ACA9NAL2</accession>
<reference evidence="1" key="1">
    <citation type="submission" date="2021-06" db="EMBL/GenBank/DDBJ databases">
        <authorList>
            <person name="Kallberg Y."/>
            <person name="Tangrot J."/>
            <person name="Rosling A."/>
        </authorList>
    </citation>
    <scope>NUCLEOTIDE SEQUENCE</scope>
    <source>
        <strain evidence="1">IL203A</strain>
    </source>
</reference>
<organism evidence="1 2">
    <name type="scientific">Dentiscutata heterogama</name>
    <dbReference type="NCBI Taxonomy" id="1316150"/>
    <lineage>
        <taxon>Eukaryota</taxon>
        <taxon>Fungi</taxon>
        <taxon>Fungi incertae sedis</taxon>
        <taxon>Mucoromycota</taxon>
        <taxon>Glomeromycotina</taxon>
        <taxon>Glomeromycetes</taxon>
        <taxon>Diversisporales</taxon>
        <taxon>Gigasporaceae</taxon>
        <taxon>Dentiscutata</taxon>
    </lineage>
</organism>
<protein>
    <submittedName>
        <fullName evidence="1">15769_t:CDS:1</fullName>
    </submittedName>
</protein>
<comment type="caution">
    <text evidence="1">The sequence shown here is derived from an EMBL/GenBank/DDBJ whole genome shotgun (WGS) entry which is preliminary data.</text>
</comment>
<proteinExistence type="predicted"/>
<dbReference type="Proteomes" id="UP000789702">
    <property type="component" value="Unassembled WGS sequence"/>
</dbReference>
<evidence type="ECO:0000313" key="2">
    <source>
        <dbReference type="Proteomes" id="UP000789702"/>
    </source>
</evidence>